<proteinExistence type="predicted"/>
<keyword evidence="2" id="KW-1185">Reference proteome</keyword>
<evidence type="ECO:0000256" key="1">
    <source>
        <dbReference type="SAM" id="SignalP"/>
    </source>
</evidence>
<feature type="chain" id="PRO_5037849310" evidence="1">
    <location>
        <begin position="21"/>
        <end position="81"/>
    </location>
</feature>
<dbReference type="WBParaSite" id="scaffold35870_cov161.g22814">
    <property type="protein sequence ID" value="scaffold35870_cov161.g22814"/>
    <property type="gene ID" value="scaffold35870_cov161.g22814"/>
</dbReference>
<organism evidence="2 3">
    <name type="scientific">Meloidogyne javanica</name>
    <name type="common">Root-knot nematode worm</name>
    <dbReference type="NCBI Taxonomy" id="6303"/>
    <lineage>
        <taxon>Eukaryota</taxon>
        <taxon>Metazoa</taxon>
        <taxon>Ecdysozoa</taxon>
        <taxon>Nematoda</taxon>
        <taxon>Chromadorea</taxon>
        <taxon>Rhabditida</taxon>
        <taxon>Tylenchina</taxon>
        <taxon>Tylenchomorpha</taxon>
        <taxon>Tylenchoidea</taxon>
        <taxon>Meloidogynidae</taxon>
        <taxon>Meloidogyninae</taxon>
        <taxon>Meloidogyne</taxon>
        <taxon>Meloidogyne incognita group</taxon>
    </lineage>
</organism>
<feature type="signal peptide" evidence="1">
    <location>
        <begin position="1"/>
        <end position="20"/>
    </location>
</feature>
<evidence type="ECO:0000313" key="2">
    <source>
        <dbReference type="Proteomes" id="UP000887561"/>
    </source>
</evidence>
<evidence type="ECO:0000313" key="3">
    <source>
        <dbReference type="WBParaSite" id="scaffold35870_cov161.g22814"/>
    </source>
</evidence>
<reference evidence="3" key="1">
    <citation type="submission" date="2022-11" db="UniProtKB">
        <authorList>
            <consortium name="WormBaseParasite"/>
        </authorList>
    </citation>
    <scope>IDENTIFICATION</scope>
</reference>
<dbReference type="Proteomes" id="UP000887561">
    <property type="component" value="Unplaced"/>
</dbReference>
<keyword evidence="1" id="KW-0732">Signal</keyword>
<sequence>MNIFPLIFFLIIVVDQHVSGMQGIYGGQKDKRERKAKGIAYSSAPLPKLQFSPTELTFLTEILNNIEFNNIDNNSNLIDII</sequence>
<accession>A0A915MC92</accession>
<dbReference type="AlphaFoldDB" id="A0A915MC92"/>
<protein>
    <submittedName>
        <fullName evidence="3">Uncharacterized protein</fullName>
    </submittedName>
</protein>
<name>A0A915MC92_MELJA</name>